<evidence type="ECO:0000256" key="3">
    <source>
        <dbReference type="SAM" id="SignalP"/>
    </source>
</evidence>
<dbReference type="GO" id="GO:0003844">
    <property type="term" value="F:1,4-alpha-glucan branching enzyme activity"/>
    <property type="evidence" value="ECO:0007669"/>
    <property type="project" value="UniProtKB-EC"/>
</dbReference>
<dbReference type="EC" id="2.4.1.18" evidence="5"/>
<dbReference type="InterPro" id="IPR017853">
    <property type="entry name" value="GH"/>
</dbReference>
<sequence>MKKLLLFTFLLFSLTAISQVTISPSAFEVTSQITITVNLSSTATDCNSISAPSKVYMHSGIGNDTDAWGIKTIGNWGADDGIGEMTNNNDGTWSITITPSVYYSLTSEQQSESTKMGMVFRNASGNQELKASGCADFFFDIGSFQLFLNMPTKTTTILNAGETLPINATSSTVANFTLLANNNTVDTAIQTTTYTNNYPVNETTTFELQITDGTQTESKTFEAIVIPATTEATLPNGLLDGINYNETDNTKATLVLYAPLKEFVHVIGDFNNWTIDDAFLMKKDSSKDRFWIELTGLTPQTNHMYQYIVDASIKIADPYSPVILTESNDQYINAITYPDLPAYPTGKTNHNITLLRTGDADYNWQVTNFTAPEKTDLVIYELLLRDFDALHSFDALKSRLDYIENLGINAIELMPLNEFDGNESWGYNPSFHMALDKYYGTQNAFKALVDECHRRGIAIIVDVVFNHASGQNPYYRLWNTDNGNYGGTASADNPFFNQTAKHAYSVFNDFNHSKTATRDYVKRVTQFWIDEYKIDGFRWDLTKGFTQNCTENNESCTGSYQQDRVDVLKEYADYQWDKKDDFYIIFEHLGGITEENEWANYRINEGKGIMLWNNLNGTYSDAAMGFFTDGKSNFGNVSYKQKGFAQATSSVSYMESHDEERMMYRNLNFGATNTNYNVKDLNTALKRVETAGAFFFTVPGPKMIWQFGELGYDISIDQNGRVGNKPILWEYLNDASRKSVHDTWRNLIRLKLEEPIFKTTNFEVDTNKSSGLKTIHLTLDSATENDIKYITILGNFGITAQNITPNFQQTGTWYNLLDRNMPMEVTSTTASITLKAGEFIIFGDKTFINPEDLDSDGVLNTNDTCSNTPIGATVDANGCEIFSLPANNFKLQIGNETCRNSNNGFIDISAEKNLNYSVKITGDNLNSNDAFTSSFIKNNLASGHYNVCITVENQPDYEQCYNITITEPENLSVLSKSANGKKLVSLNMSGGSLYKITLNGITTETSNSEIELTLQNGENKITVETDKICQGKFEESIFYGDELTVFPNPISNNQLNVYLGELNNDKAIVELYSILGKRVYNTETTTNTLKIDATPLEKGIYLLKVVTKTANKSFKIIKN</sequence>
<dbReference type="Proteomes" id="UP000029644">
    <property type="component" value="Unassembled WGS sequence"/>
</dbReference>
<feature type="signal peptide" evidence="3">
    <location>
        <begin position="1"/>
        <end position="18"/>
    </location>
</feature>
<dbReference type="Gene3D" id="2.60.40.10">
    <property type="entry name" value="Immunoglobulins"/>
    <property type="match status" value="1"/>
</dbReference>
<feature type="chain" id="PRO_5001865423" evidence="3">
    <location>
        <begin position="19"/>
        <end position="1119"/>
    </location>
</feature>
<accession>A0A090VDR2</accession>
<keyword evidence="5" id="KW-0808">Transferase</keyword>
<dbReference type="InterPro" id="IPR013783">
    <property type="entry name" value="Ig-like_fold"/>
</dbReference>
<feature type="domain" description="Glycosyl hydrolase family 13 catalytic" evidence="4">
    <location>
        <begin position="381"/>
        <end position="737"/>
    </location>
</feature>
<dbReference type="RefSeq" id="WP_042504073.1">
    <property type="nucleotide sequence ID" value="NZ_BBNQ01000005.1"/>
</dbReference>
<protein>
    <submittedName>
        <fullName evidence="5">1,4-alpha-glucan branching enzyme</fullName>
        <ecNumber evidence="5">2.4.1.18</ecNumber>
    </submittedName>
</protein>
<evidence type="ECO:0000259" key="4">
    <source>
        <dbReference type="SMART" id="SM00642"/>
    </source>
</evidence>
<keyword evidence="5" id="KW-0328">Glycosyltransferase</keyword>
<dbReference type="InterPro" id="IPR006047">
    <property type="entry name" value="GH13_cat_dom"/>
</dbReference>
<dbReference type="SUPFAM" id="SSF103647">
    <property type="entry name" value="TSP type-3 repeat"/>
    <property type="match status" value="1"/>
</dbReference>
<evidence type="ECO:0000256" key="1">
    <source>
        <dbReference type="ARBA" id="ARBA00008061"/>
    </source>
</evidence>
<dbReference type="GO" id="GO:0005975">
    <property type="term" value="P:carbohydrate metabolic process"/>
    <property type="evidence" value="ECO:0007669"/>
    <property type="project" value="InterPro"/>
</dbReference>
<dbReference type="SMART" id="SM00642">
    <property type="entry name" value="Aamy"/>
    <property type="match status" value="1"/>
</dbReference>
<gene>
    <name evidence="5" type="ORF">JCM19300_2979</name>
</gene>
<dbReference type="EMBL" id="BBNQ01000005">
    <property type="protein sequence ID" value="GAL62228.1"/>
    <property type="molecule type" value="Genomic_DNA"/>
</dbReference>
<evidence type="ECO:0000313" key="5">
    <source>
        <dbReference type="EMBL" id="GAL62228.1"/>
    </source>
</evidence>
<dbReference type="InterPro" id="IPR014756">
    <property type="entry name" value="Ig_E-set"/>
</dbReference>
<reference evidence="5 6" key="1">
    <citation type="journal article" date="2014" name="Genome Announc.">
        <title>Draft Genome Sequences of Marine Flavobacterium Algibacter lectus Strains SS8 and NR4.</title>
        <authorList>
            <person name="Takatani N."/>
            <person name="Nakanishi M."/>
            <person name="Meirelles P."/>
            <person name="Mino S."/>
            <person name="Suda W."/>
            <person name="Oshima K."/>
            <person name="Hattori M."/>
            <person name="Ohkuma M."/>
            <person name="Hosokawa M."/>
            <person name="Miyashita K."/>
            <person name="Thompson F.L."/>
            <person name="Niwa A."/>
            <person name="Sawabe T."/>
            <person name="Sawabe T."/>
        </authorList>
    </citation>
    <scope>NUCLEOTIDE SEQUENCE [LARGE SCALE GENOMIC DNA]</scope>
    <source>
        <strain evidence="5 6">JCM 19300</strain>
    </source>
</reference>
<keyword evidence="2 3" id="KW-0732">Signal</keyword>
<dbReference type="SUPFAM" id="SSF51445">
    <property type="entry name" value="(Trans)glycosidases"/>
    <property type="match status" value="1"/>
</dbReference>
<evidence type="ECO:0000256" key="2">
    <source>
        <dbReference type="ARBA" id="ARBA00022729"/>
    </source>
</evidence>
<dbReference type="Pfam" id="PF00128">
    <property type="entry name" value="Alpha-amylase"/>
    <property type="match status" value="1"/>
</dbReference>
<dbReference type="NCBIfam" id="TIGR04183">
    <property type="entry name" value="Por_Secre_tail"/>
    <property type="match status" value="1"/>
</dbReference>
<dbReference type="GO" id="GO:0005509">
    <property type="term" value="F:calcium ion binding"/>
    <property type="evidence" value="ECO:0007669"/>
    <property type="project" value="InterPro"/>
</dbReference>
<dbReference type="CDD" id="cd11350">
    <property type="entry name" value="AmyAc_4"/>
    <property type="match status" value="1"/>
</dbReference>
<dbReference type="InterPro" id="IPR028974">
    <property type="entry name" value="TSP_type-3_rpt"/>
</dbReference>
<comment type="caution">
    <text evidence="5">The sequence shown here is derived from an EMBL/GenBank/DDBJ whole genome shotgun (WGS) entry which is preliminary data.</text>
</comment>
<evidence type="ECO:0000313" key="6">
    <source>
        <dbReference type="Proteomes" id="UP000029644"/>
    </source>
</evidence>
<dbReference type="Gene3D" id="3.20.20.80">
    <property type="entry name" value="Glycosidases"/>
    <property type="match status" value="1"/>
</dbReference>
<proteinExistence type="inferred from homology"/>
<name>A0A090VDR2_9FLAO</name>
<organism evidence="5 6">
    <name type="scientific">Algibacter lectus</name>
    <dbReference type="NCBI Taxonomy" id="221126"/>
    <lineage>
        <taxon>Bacteria</taxon>
        <taxon>Pseudomonadati</taxon>
        <taxon>Bacteroidota</taxon>
        <taxon>Flavobacteriia</taxon>
        <taxon>Flavobacteriales</taxon>
        <taxon>Flavobacteriaceae</taxon>
        <taxon>Algibacter</taxon>
    </lineage>
</organism>
<dbReference type="AlphaFoldDB" id="A0A090VDR2"/>
<dbReference type="SUPFAM" id="SSF81296">
    <property type="entry name" value="E set domains"/>
    <property type="match status" value="1"/>
</dbReference>
<dbReference type="InterPro" id="IPR026444">
    <property type="entry name" value="Secre_tail"/>
</dbReference>
<comment type="similarity">
    <text evidence="1">Belongs to the glycosyl hydrolase 13 family.</text>
</comment>
<dbReference type="Pfam" id="PF18962">
    <property type="entry name" value="Por_Secre_tail"/>
    <property type="match status" value="1"/>
</dbReference>
<dbReference type="PANTHER" id="PTHR43002">
    <property type="entry name" value="GLYCOGEN DEBRANCHING ENZYME"/>
    <property type="match status" value="1"/>
</dbReference>
<dbReference type="OrthoDB" id="9761875at2"/>